<organism evidence="1 2">
    <name type="scientific">Trema orientale</name>
    <name type="common">Charcoal tree</name>
    <name type="synonym">Celtis orientalis</name>
    <dbReference type="NCBI Taxonomy" id="63057"/>
    <lineage>
        <taxon>Eukaryota</taxon>
        <taxon>Viridiplantae</taxon>
        <taxon>Streptophyta</taxon>
        <taxon>Embryophyta</taxon>
        <taxon>Tracheophyta</taxon>
        <taxon>Spermatophyta</taxon>
        <taxon>Magnoliopsida</taxon>
        <taxon>eudicotyledons</taxon>
        <taxon>Gunneridae</taxon>
        <taxon>Pentapetalae</taxon>
        <taxon>rosids</taxon>
        <taxon>fabids</taxon>
        <taxon>Rosales</taxon>
        <taxon>Cannabaceae</taxon>
        <taxon>Trema</taxon>
    </lineage>
</organism>
<evidence type="ECO:0000313" key="1">
    <source>
        <dbReference type="EMBL" id="PON94015.1"/>
    </source>
</evidence>
<dbReference type="OrthoDB" id="10592587at2759"/>
<comment type="caution">
    <text evidence="1">The sequence shown here is derived from an EMBL/GenBank/DDBJ whole genome shotgun (WGS) entry which is preliminary data.</text>
</comment>
<proteinExistence type="predicted"/>
<dbReference type="InParanoid" id="A0A2P5F891"/>
<gene>
    <name evidence="1" type="ORF">TorRG33x02_100540</name>
</gene>
<dbReference type="Proteomes" id="UP000237000">
    <property type="component" value="Unassembled WGS sequence"/>
</dbReference>
<evidence type="ECO:0000313" key="2">
    <source>
        <dbReference type="Proteomes" id="UP000237000"/>
    </source>
</evidence>
<dbReference type="EMBL" id="JXTC01000054">
    <property type="protein sequence ID" value="PON94015.1"/>
    <property type="molecule type" value="Genomic_DNA"/>
</dbReference>
<dbReference type="AlphaFoldDB" id="A0A2P5F891"/>
<protein>
    <submittedName>
        <fullName evidence="1">Uncharacterized protein</fullName>
    </submittedName>
</protein>
<sequence length="112" mass="12074">MTPLLDFSIATDWYSGTPWYSSRELLPALVRFLNLGRNALNASSRGQNTVRPPARLSSKVPTASASASRVSAKTLHPWADMIPVMLISAGAGVGAEAAADGRTWLIWMTEML</sequence>
<name>A0A2P5F891_TREOI</name>
<keyword evidence="2" id="KW-1185">Reference proteome</keyword>
<accession>A0A2P5F891</accession>
<reference evidence="2" key="1">
    <citation type="submission" date="2016-06" db="EMBL/GenBank/DDBJ databases">
        <title>Parallel loss of symbiosis genes in relatives of nitrogen-fixing non-legume Parasponia.</title>
        <authorList>
            <person name="Van Velzen R."/>
            <person name="Holmer R."/>
            <person name="Bu F."/>
            <person name="Rutten L."/>
            <person name="Van Zeijl A."/>
            <person name="Liu W."/>
            <person name="Santuari L."/>
            <person name="Cao Q."/>
            <person name="Sharma T."/>
            <person name="Shen D."/>
            <person name="Roswanjaya Y."/>
            <person name="Wardhani T."/>
            <person name="Kalhor M.S."/>
            <person name="Jansen J."/>
            <person name="Van den Hoogen J."/>
            <person name="Gungor B."/>
            <person name="Hartog M."/>
            <person name="Hontelez J."/>
            <person name="Verver J."/>
            <person name="Yang W.-C."/>
            <person name="Schijlen E."/>
            <person name="Repin R."/>
            <person name="Schilthuizen M."/>
            <person name="Schranz E."/>
            <person name="Heidstra R."/>
            <person name="Miyata K."/>
            <person name="Fedorova E."/>
            <person name="Kohlen W."/>
            <person name="Bisseling T."/>
            <person name="Smit S."/>
            <person name="Geurts R."/>
        </authorList>
    </citation>
    <scope>NUCLEOTIDE SEQUENCE [LARGE SCALE GENOMIC DNA]</scope>
    <source>
        <strain evidence="2">cv. RG33-2</strain>
    </source>
</reference>